<dbReference type="AlphaFoldDB" id="A0A6G1JGA0"/>
<evidence type="ECO:0000313" key="3">
    <source>
        <dbReference type="Proteomes" id="UP000799291"/>
    </source>
</evidence>
<evidence type="ECO:0008006" key="4">
    <source>
        <dbReference type="Google" id="ProtNLM"/>
    </source>
</evidence>
<dbReference type="EMBL" id="MU005572">
    <property type="protein sequence ID" value="KAF2689159.1"/>
    <property type="molecule type" value="Genomic_DNA"/>
</dbReference>
<keyword evidence="3" id="KW-1185">Reference proteome</keyword>
<gene>
    <name evidence="2" type="ORF">K458DRAFT_427384</name>
</gene>
<evidence type="ECO:0000313" key="2">
    <source>
        <dbReference type="EMBL" id="KAF2689159.1"/>
    </source>
</evidence>
<name>A0A6G1JGA0_9PLEO</name>
<feature type="region of interest" description="Disordered" evidence="1">
    <location>
        <begin position="112"/>
        <end position="156"/>
    </location>
</feature>
<protein>
    <recommendedName>
        <fullName evidence="4">F-box domain-containing protein</fullName>
    </recommendedName>
</protein>
<proteinExistence type="predicted"/>
<reference evidence="2" key="1">
    <citation type="journal article" date="2020" name="Stud. Mycol.">
        <title>101 Dothideomycetes genomes: a test case for predicting lifestyles and emergence of pathogens.</title>
        <authorList>
            <person name="Haridas S."/>
            <person name="Albert R."/>
            <person name="Binder M."/>
            <person name="Bloem J."/>
            <person name="Labutti K."/>
            <person name="Salamov A."/>
            <person name="Andreopoulos B."/>
            <person name="Baker S."/>
            <person name="Barry K."/>
            <person name="Bills G."/>
            <person name="Bluhm B."/>
            <person name="Cannon C."/>
            <person name="Castanera R."/>
            <person name="Culley D."/>
            <person name="Daum C."/>
            <person name="Ezra D."/>
            <person name="Gonzalez J."/>
            <person name="Henrissat B."/>
            <person name="Kuo A."/>
            <person name="Liang C."/>
            <person name="Lipzen A."/>
            <person name="Lutzoni F."/>
            <person name="Magnuson J."/>
            <person name="Mondo S."/>
            <person name="Nolan M."/>
            <person name="Ohm R."/>
            <person name="Pangilinan J."/>
            <person name="Park H.-J."/>
            <person name="Ramirez L."/>
            <person name="Alfaro M."/>
            <person name="Sun H."/>
            <person name="Tritt A."/>
            <person name="Yoshinaga Y."/>
            <person name="Zwiers L.-H."/>
            <person name="Turgeon B."/>
            <person name="Goodwin S."/>
            <person name="Spatafora J."/>
            <person name="Crous P."/>
            <person name="Grigoriev I."/>
        </authorList>
    </citation>
    <scope>NUCLEOTIDE SEQUENCE</scope>
    <source>
        <strain evidence="2">CBS 122367</strain>
    </source>
</reference>
<dbReference type="Proteomes" id="UP000799291">
    <property type="component" value="Unassembled WGS sequence"/>
</dbReference>
<accession>A0A6G1JGA0</accession>
<dbReference type="SUPFAM" id="SSF52047">
    <property type="entry name" value="RNI-like"/>
    <property type="match status" value="1"/>
</dbReference>
<feature type="compositionally biased region" description="Polar residues" evidence="1">
    <location>
        <begin position="112"/>
        <end position="125"/>
    </location>
</feature>
<sequence length="649" mass="72917">MRKIGKVVKTASTSAAVSAGVMEERRILVLQSCESLFFSKLGSQPYSRDSPNRVATLTSRQCGNRSTAPHRAGPILEARSRRLFYFLSYSAEASWSEASQGGIPLMAMMEGQSETEAQAQSSPYSLSGPAHPTQQQQLAETYDPRTQYESQASEHSGAIDDQIAVPFSGCSLRSSTVHEELDEKRHMLLRLPPELFSQVAADLGDHDLLVLRGGSRHLHDGCDYAFSKRFFSQRKVETSKDSLERLETISNSRLGKHITSLHIKSCLLPWGRKLDPRQASSYTQETELDYEVCERHVQTDDQGRPIDVSFDLIHRIFDNTPNLADVVVDASTLRFNPASAADPYTNFSVLPSQDYSFLSHCQHAVFHSIFQVIRMANPQLRSLEIGGCTRRGPRRATLPPLAPTPLVLSTLLLDIQCYNSLQQLDIQLDFLDSALHEDARLANSFGLLFRQTPNLKRLSIGLADPIGYDHVRSARVQVYSKGLLDALATHTSFSLQELNITGLITSPSATLTQVIDQHSATLRHLNLDDVQLRNPSEPLSFFTALYNLELTRFSYRLFSHRPEGYLVPTKRLDLKVVEDAGVLWEERDAFEADEADEGYIHITWEHGVRTDRVVLDECNGFKDVVKNWTRNVLDILVDFQVAHPFYRPS</sequence>
<evidence type="ECO:0000256" key="1">
    <source>
        <dbReference type="SAM" id="MobiDB-lite"/>
    </source>
</evidence>
<organism evidence="2 3">
    <name type="scientific">Lentithecium fluviatile CBS 122367</name>
    <dbReference type="NCBI Taxonomy" id="1168545"/>
    <lineage>
        <taxon>Eukaryota</taxon>
        <taxon>Fungi</taxon>
        <taxon>Dikarya</taxon>
        <taxon>Ascomycota</taxon>
        <taxon>Pezizomycotina</taxon>
        <taxon>Dothideomycetes</taxon>
        <taxon>Pleosporomycetidae</taxon>
        <taxon>Pleosporales</taxon>
        <taxon>Massarineae</taxon>
        <taxon>Lentitheciaceae</taxon>
        <taxon>Lentithecium</taxon>
    </lineage>
</organism>